<evidence type="ECO:0000313" key="2">
    <source>
        <dbReference type="EMBL" id="KKM18660.1"/>
    </source>
</evidence>
<proteinExistence type="predicted"/>
<dbReference type="EMBL" id="LAZR01014173">
    <property type="protein sequence ID" value="KKM18660.1"/>
    <property type="molecule type" value="Genomic_DNA"/>
</dbReference>
<feature type="compositionally biased region" description="Basic residues" evidence="1">
    <location>
        <begin position="11"/>
        <end position="20"/>
    </location>
</feature>
<sequence length="140" mass="14703">MPQSPTFARYQSKRKKKGKAKLVSLISFGGKKASPQKTKATPASTQGKPEGRSDKAKLQGGVASGLASLSNTIPSGGYTGILKAALAGAAAGSKIEASYTEYKSKRAKKKAKEAKTTVSQSAMSQKAQFHKKEHSKTDKS</sequence>
<feature type="compositionally biased region" description="Polar residues" evidence="1">
    <location>
        <begin position="116"/>
        <end position="127"/>
    </location>
</feature>
<accession>A0A0F9KTG2</accession>
<gene>
    <name evidence="2" type="ORF">LCGC14_1663430</name>
</gene>
<feature type="compositionally biased region" description="Polar residues" evidence="1">
    <location>
        <begin position="35"/>
        <end position="47"/>
    </location>
</feature>
<evidence type="ECO:0000256" key="1">
    <source>
        <dbReference type="SAM" id="MobiDB-lite"/>
    </source>
</evidence>
<reference evidence="2" key="1">
    <citation type="journal article" date="2015" name="Nature">
        <title>Complex archaea that bridge the gap between prokaryotes and eukaryotes.</title>
        <authorList>
            <person name="Spang A."/>
            <person name="Saw J.H."/>
            <person name="Jorgensen S.L."/>
            <person name="Zaremba-Niedzwiedzka K."/>
            <person name="Martijn J."/>
            <person name="Lind A.E."/>
            <person name="van Eijk R."/>
            <person name="Schleper C."/>
            <person name="Guy L."/>
            <person name="Ettema T.J."/>
        </authorList>
    </citation>
    <scope>NUCLEOTIDE SEQUENCE</scope>
</reference>
<protein>
    <submittedName>
        <fullName evidence="2">Uncharacterized protein</fullName>
    </submittedName>
</protein>
<dbReference type="AlphaFoldDB" id="A0A0F9KTG2"/>
<comment type="caution">
    <text evidence="2">The sequence shown here is derived from an EMBL/GenBank/DDBJ whole genome shotgun (WGS) entry which is preliminary data.</text>
</comment>
<organism evidence="2">
    <name type="scientific">marine sediment metagenome</name>
    <dbReference type="NCBI Taxonomy" id="412755"/>
    <lineage>
        <taxon>unclassified sequences</taxon>
        <taxon>metagenomes</taxon>
        <taxon>ecological metagenomes</taxon>
    </lineage>
</organism>
<feature type="region of interest" description="Disordered" evidence="1">
    <location>
        <begin position="1"/>
        <end position="59"/>
    </location>
</feature>
<feature type="region of interest" description="Disordered" evidence="1">
    <location>
        <begin position="101"/>
        <end position="140"/>
    </location>
</feature>
<name>A0A0F9KTG2_9ZZZZ</name>